<evidence type="ECO:0000256" key="3">
    <source>
        <dbReference type="ARBA" id="ARBA00007592"/>
    </source>
</evidence>
<comment type="subcellular location">
    <subcellularLocation>
        <location evidence="12">Cytoplasm</location>
    </subcellularLocation>
</comment>
<comment type="catalytic activity">
    <reaction evidence="11 12">
        <text>L-aspartate 4-semialdehyde + pyruvate = (2S,4S)-4-hydroxy-2,3,4,5-tetrahydrodipicolinate + H2O + H(+)</text>
        <dbReference type="Rhea" id="RHEA:34171"/>
        <dbReference type="ChEBI" id="CHEBI:15361"/>
        <dbReference type="ChEBI" id="CHEBI:15377"/>
        <dbReference type="ChEBI" id="CHEBI:15378"/>
        <dbReference type="ChEBI" id="CHEBI:67139"/>
        <dbReference type="ChEBI" id="CHEBI:537519"/>
        <dbReference type="EC" id="4.3.3.7"/>
    </reaction>
</comment>
<feature type="binding site" evidence="12 15">
    <location>
        <position position="48"/>
    </location>
    <ligand>
        <name>pyruvate</name>
        <dbReference type="ChEBI" id="CHEBI:15361"/>
    </ligand>
</feature>
<dbReference type="UniPathway" id="UPA00034">
    <property type="reaction ID" value="UER00017"/>
</dbReference>
<comment type="function">
    <text evidence="1 12">Catalyzes the condensation of (S)-aspartate-beta-semialdehyde [(S)-ASA] and pyruvate to 4-hydroxy-tetrahydrodipicolinate (HTPA).</text>
</comment>
<keyword evidence="7 12" id="KW-0220">Diaminopimelate biosynthesis</keyword>
<dbReference type="Proteomes" id="UP000315010">
    <property type="component" value="Unassembled WGS sequence"/>
</dbReference>
<dbReference type="AlphaFoldDB" id="A0A5C5YWJ3"/>
<evidence type="ECO:0000256" key="13">
    <source>
        <dbReference type="PIRNR" id="PIRNR001365"/>
    </source>
</evidence>
<dbReference type="Pfam" id="PF00701">
    <property type="entry name" value="DHDPS"/>
    <property type="match status" value="1"/>
</dbReference>
<dbReference type="InterPro" id="IPR013785">
    <property type="entry name" value="Aldolase_TIM"/>
</dbReference>
<gene>
    <name evidence="16" type="primary">dapA_1</name>
    <name evidence="12" type="synonym">dapA</name>
    <name evidence="16" type="ORF">CA13_05390</name>
</gene>
<dbReference type="EC" id="4.3.3.7" evidence="4 12"/>
<name>A0A5C5YWJ3_9BACT</name>
<dbReference type="NCBIfam" id="TIGR00674">
    <property type="entry name" value="dapA"/>
    <property type="match status" value="1"/>
</dbReference>
<evidence type="ECO:0000256" key="15">
    <source>
        <dbReference type="PIRSR" id="PIRSR001365-2"/>
    </source>
</evidence>
<organism evidence="16 17">
    <name type="scientific">Novipirellula herctigrandis</name>
    <dbReference type="NCBI Taxonomy" id="2527986"/>
    <lineage>
        <taxon>Bacteria</taxon>
        <taxon>Pseudomonadati</taxon>
        <taxon>Planctomycetota</taxon>
        <taxon>Planctomycetia</taxon>
        <taxon>Pirellulales</taxon>
        <taxon>Pirellulaceae</taxon>
        <taxon>Novipirellula</taxon>
    </lineage>
</organism>
<evidence type="ECO:0000256" key="14">
    <source>
        <dbReference type="PIRSR" id="PIRSR001365-1"/>
    </source>
</evidence>
<keyword evidence="9 12" id="KW-0456">Lyase</keyword>
<dbReference type="RefSeq" id="WP_146394418.1">
    <property type="nucleotide sequence ID" value="NZ_SJPJ01000001.1"/>
</dbReference>
<dbReference type="HAMAP" id="MF_00418">
    <property type="entry name" value="DapA"/>
    <property type="match status" value="1"/>
</dbReference>
<dbReference type="PRINTS" id="PR00146">
    <property type="entry name" value="DHPICSNTHASE"/>
</dbReference>
<comment type="pathway">
    <text evidence="2 12">Amino-acid biosynthesis; L-lysine biosynthesis via DAP pathway; (S)-tetrahydrodipicolinate from L-aspartate: step 3/4.</text>
</comment>
<comment type="caution">
    <text evidence="16">The sequence shown here is derived from an EMBL/GenBank/DDBJ whole genome shotgun (WGS) entry which is preliminary data.</text>
</comment>
<protein>
    <recommendedName>
        <fullName evidence="4 12">4-hydroxy-tetrahydrodipicolinate synthase</fullName>
        <shortName evidence="12">HTPA synthase</shortName>
        <ecNumber evidence="4 12">4.3.3.7</ecNumber>
    </recommendedName>
</protein>
<dbReference type="CDD" id="cd00408">
    <property type="entry name" value="DHDPS-like"/>
    <property type="match status" value="1"/>
</dbReference>
<dbReference type="PIRSF" id="PIRSF001365">
    <property type="entry name" value="DHDPS"/>
    <property type="match status" value="1"/>
</dbReference>
<dbReference type="OrthoDB" id="9782828at2"/>
<dbReference type="GO" id="GO:0008840">
    <property type="term" value="F:4-hydroxy-tetrahydrodipicolinate synthase activity"/>
    <property type="evidence" value="ECO:0007669"/>
    <property type="project" value="UniProtKB-UniRule"/>
</dbReference>
<dbReference type="GO" id="GO:0019877">
    <property type="term" value="P:diaminopimelate biosynthetic process"/>
    <property type="evidence" value="ECO:0007669"/>
    <property type="project" value="UniProtKB-UniRule"/>
</dbReference>
<dbReference type="SUPFAM" id="SSF51569">
    <property type="entry name" value="Aldolase"/>
    <property type="match status" value="1"/>
</dbReference>
<feature type="active site" description="Proton donor/acceptor" evidence="12 14">
    <location>
        <position position="136"/>
    </location>
</feature>
<proteinExistence type="inferred from homology"/>
<evidence type="ECO:0000256" key="11">
    <source>
        <dbReference type="ARBA" id="ARBA00047836"/>
    </source>
</evidence>
<evidence type="ECO:0000256" key="12">
    <source>
        <dbReference type="HAMAP-Rule" id="MF_00418"/>
    </source>
</evidence>
<dbReference type="InterPro" id="IPR005263">
    <property type="entry name" value="DapA"/>
</dbReference>
<accession>A0A5C5YWJ3</accession>
<evidence type="ECO:0000256" key="5">
    <source>
        <dbReference type="ARBA" id="ARBA00022490"/>
    </source>
</evidence>
<evidence type="ECO:0000313" key="16">
    <source>
        <dbReference type="EMBL" id="TWT79141.1"/>
    </source>
</evidence>
<comment type="similarity">
    <text evidence="3 12 13">Belongs to the DapA family.</text>
</comment>
<dbReference type="GO" id="GO:0009089">
    <property type="term" value="P:lysine biosynthetic process via diaminopimelate"/>
    <property type="evidence" value="ECO:0007669"/>
    <property type="project" value="UniProtKB-UniRule"/>
</dbReference>
<keyword evidence="8 12" id="KW-0457">Lysine biosynthesis</keyword>
<dbReference type="InterPro" id="IPR002220">
    <property type="entry name" value="DapA-like"/>
</dbReference>
<dbReference type="PANTHER" id="PTHR12128:SF66">
    <property type="entry name" value="4-HYDROXY-2-OXOGLUTARATE ALDOLASE, MITOCHONDRIAL"/>
    <property type="match status" value="1"/>
</dbReference>
<sequence length="300" mass="32570">MSNTFSGIFPALVTPMSMDEEPDYRRLADFTNYLIECGVHGLIPLGSTGEYYALSPTEREAVTKTTIEAAAGRVPVVIGTNAGSTREVIEFSQQAETLGADGVLLAAPYYSLPTPDELFEHFNAVNDAIGIPIMLYNYPGRTGVDMTPDLIDRLAELENIRYVKESTGDATRVSEIIRRSGDKIQVFCGCDTLALESLLMGAVGWVGGVVNVVPREHVRLFELASEEGGFVSAREYYFRMLPVLSLIEGGGKYTQFVKAGCELTGHPVGPPRRPLQPASSAEIESLRQVLGSLQSIQNGE</sequence>
<keyword evidence="5 12" id="KW-0963">Cytoplasm</keyword>
<dbReference type="PANTHER" id="PTHR12128">
    <property type="entry name" value="DIHYDRODIPICOLINATE SYNTHASE"/>
    <property type="match status" value="1"/>
</dbReference>
<feature type="active site" description="Schiff-base intermediate with substrate" evidence="12 14">
    <location>
        <position position="164"/>
    </location>
</feature>
<keyword evidence="6 12" id="KW-0028">Amino-acid biosynthesis</keyword>
<comment type="subunit">
    <text evidence="12">Homotetramer; dimer of dimers.</text>
</comment>
<feature type="binding site" evidence="12 15">
    <location>
        <position position="206"/>
    </location>
    <ligand>
        <name>pyruvate</name>
        <dbReference type="ChEBI" id="CHEBI:15361"/>
    </ligand>
</feature>
<evidence type="ECO:0000256" key="1">
    <source>
        <dbReference type="ARBA" id="ARBA00003294"/>
    </source>
</evidence>
<dbReference type="SMART" id="SM01130">
    <property type="entry name" value="DHDPS"/>
    <property type="match status" value="1"/>
</dbReference>
<evidence type="ECO:0000256" key="7">
    <source>
        <dbReference type="ARBA" id="ARBA00022915"/>
    </source>
</evidence>
<keyword evidence="17" id="KW-1185">Reference proteome</keyword>
<evidence type="ECO:0000313" key="17">
    <source>
        <dbReference type="Proteomes" id="UP000315010"/>
    </source>
</evidence>
<feature type="site" description="Part of a proton relay during catalysis" evidence="12">
    <location>
        <position position="47"/>
    </location>
</feature>
<evidence type="ECO:0000256" key="4">
    <source>
        <dbReference type="ARBA" id="ARBA00012086"/>
    </source>
</evidence>
<evidence type="ECO:0000256" key="2">
    <source>
        <dbReference type="ARBA" id="ARBA00005120"/>
    </source>
</evidence>
<dbReference type="Gene3D" id="3.20.20.70">
    <property type="entry name" value="Aldolase class I"/>
    <property type="match status" value="1"/>
</dbReference>
<dbReference type="EMBL" id="SJPJ01000001">
    <property type="protein sequence ID" value="TWT79141.1"/>
    <property type="molecule type" value="Genomic_DNA"/>
</dbReference>
<dbReference type="GO" id="GO:0005829">
    <property type="term" value="C:cytosol"/>
    <property type="evidence" value="ECO:0007669"/>
    <property type="project" value="TreeGrafter"/>
</dbReference>
<evidence type="ECO:0000256" key="8">
    <source>
        <dbReference type="ARBA" id="ARBA00023154"/>
    </source>
</evidence>
<keyword evidence="10 12" id="KW-0704">Schiff base</keyword>
<evidence type="ECO:0000256" key="6">
    <source>
        <dbReference type="ARBA" id="ARBA00022605"/>
    </source>
</evidence>
<comment type="caution">
    <text evidence="12">Was originally thought to be a dihydrodipicolinate synthase (DHDPS), catalyzing the condensation of (S)-aspartate-beta-semialdehyde [(S)-ASA] and pyruvate to dihydrodipicolinate (DHDP). However, it was shown in E.coli that the product of the enzymatic reaction is not dihydrodipicolinate but in fact (4S)-4-hydroxy-2,3,4,5-tetrahydro-(2S)-dipicolinic acid (HTPA), and that the consecutive dehydration reaction leading to DHDP is not spontaneous but catalyzed by DapB.</text>
</comment>
<feature type="site" description="Part of a proton relay during catalysis" evidence="12">
    <location>
        <position position="110"/>
    </location>
</feature>
<reference evidence="16 17" key="1">
    <citation type="submission" date="2019-02" db="EMBL/GenBank/DDBJ databases">
        <title>Deep-cultivation of Planctomycetes and their phenomic and genomic characterization uncovers novel biology.</title>
        <authorList>
            <person name="Wiegand S."/>
            <person name="Jogler M."/>
            <person name="Boedeker C."/>
            <person name="Pinto D."/>
            <person name="Vollmers J."/>
            <person name="Rivas-Marin E."/>
            <person name="Kohn T."/>
            <person name="Peeters S.H."/>
            <person name="Heuer A."/>
            <person name="Rast P."/>
            <person name="Oberbeckmann S."/>
            <person name="Bunk B."/>
            <person name="Jeske O."/>
            <person name="Meyerdierks A."/>
            <person name="Storesund J.E."/>
            <person name="Kallscheuer N."/>
            <person name="Luecker S."/>
            <person name="Lage O.M."/>
            <person name="Pohl T."/>
            <person name="Merkel B.J."/>
            <person name="Hornburger P."/>
            <person name="Mueller R.-W."/>
            <person name="Bruemmer F."/>
            <person name="Labrenz M."/>
            <person name="Spormann A.M."/>
            <person name="Op Den Camp H."/>
            <person name="Overmann J."/>
            <person name="Amann R."/>
            <person name="Jetten M.S.M."/>
            <person name="Mascher T."/>
            <person name="Medema M.H."/>
            <person name="Devos D.P."/>
            <person name="Kaster A.-K."/>
            <person name="Ovreas L."/>
            <person name="Rohde M."/>
            <person name="Galperin M.Y."/>
            <person name="Jogler C."/>
        </authorList>
    </citation>
    <scope>NUCLEOTIDE SEQUENCE [LARGE SCALE GENOMIC DNA]</scope>
    <source>
        <strain evidence="16 17">CA13</strain>
    </source>
</reference>
<evidence type="ECO:0000256" key="9">
    <source>
        <dbReference type="ARBA" id="ARBA00023239"/>
    </source>
</evidence>
<evidence type="ECO:0000256" key="10">
    <source>
        <dbReference type="ARBA" id="ARBA00023270"/>
    </source>
</evidence>